<dbReference type="InterPro" id="IPR039537">
    <property type="entry name" value="Retrotran_Ty1/copia-like"/>
</dbReference>
<reference evidence="1" key="1">
    <citation type="submission" date="2020-09" db="EMBL/GenBank/DDBJ databases">
        <title>Genome-Enabled Discovery of Anthraquinone Biosynthesis in Senna tora.</title>
        <authorList>
            <person name="Kang S.-H."/>
            <person name="Pandey R.P."/>
            <person name="Lee C.-M."/>
            <person name="Sim J.-S."/>
            <person name="Jeong J.-T."/>
            <person name="Choi B.-S."/>
            <person name="Jung M."/>
            <person name="Ginzburg D."/>
            <person name="Zhao K."/>
            <person name="Won S.Y."/>
            <person name="Oh T.-J."/>
            <person name="Yu Y."/>
            <person name="Kim N.-H."/>
            <person name="Lee O.R."/>
            <person name="Lee T.-H."/>
            <person name="Bashyal P."/>
            <person name="Kim T.-S."/>
            <person name="Lee W.-H."/>
            <person name="Kawkins C."/>
            <person name="Kim C.-K."/>
            <person name="Kim J.S."/>
            <person name="Ahn B.O."/>
            <person name="Rhee S.Y."/>
            <person name="Sohng J.K."/>
        </authorList>
    </citation>
    <scope>NUCLEOTIDE SEQUENCE</scope>
    <source>
        <tissue evidence="1">Leaf</tissue>
    </source>
</reference>
<organism evidence="1 2">
    <name type="scientific">Senna tora</name>
    <dbReference type="NCBI Taxonomy" id="362788"/>
    <lineage>
        <taxon>Eukaryota</taxon>
        <taxon>Viridiplantae</taxon>
        <taxon>Streptophyta</taxon>
        <taxon>Embryophyta</taxon>
        <taxon>Tracheophyta</taxon>
        <taxon>Spermatophyta</taxon>
        <taxon>Magnoliopsida</taxon>
        <taxon>eudicotyledons</taxon>
        <taxon>Gunneridae</taxon>
        <taxon>Pentapetalae</taxon>
        <taxon>rosids</taxon>
        <taxon>fabids</taxon>
        <taxon>Fabales</taxon>
        <taxon>Fabaceae</taxon>
        <taxon>Caesalpinioideae</taxon>
        <taxon>Cassia clade</taxon>
        <taxon>Senna</taxon>
    </lineage>
</organism>
<keyword evidence="2" id="KW-1185">Reference proteome</keyword>
<dbReference type="Proteomes" id="UP000634136">
    <property type="component" value="Unassembled WGS sequence"/>
</dbReference>
<dbReference type="EMBL" id="JAAIUW010000006">
    <property type="protein sequence ID" value="KAF7826891.1"/>
    <property type="molecule type" value="Genomic_DNA"/>
</dbReference>
<proteinExistence type="predicted"/>
<dbReference type="OrthoDB" id="1458740at2759"/>
<dbReference type="PANTHER" id="PTHR42648">
    <property type="entry name" value="TRANSPOSASE, PUTATIVE-RELATED"/>
    <property type="match status" value="1"/>
</dbReference>
<sequence length="402" mass="45578">MFLIISRDNLAIREPKPLSIPENETAIEFLKGINDKYNKFEKSQKAYYLSLLDNTRILKSLLAEYGVLRTTCNSKKCEWSIDQMISIVVQEEESQNKATSLTQSVNNLTLGSLVAFKVFKAAVKLKTDKIIKAVRSDRGGEYYGKYIEAQYTMPVYILNQVLSKSVEKTPYEIFIGKKPSMKHFRVWGCKAENDSDSGSEAPRTIKLHNEDTLLIMPSIPSSSTTHVPTRAHDNIAVLFNVNPTNYVQDGQVIEPPINEVQEQVPEPVRNLRRTERNCKSAILNDYYVYLQEFESDIIDGTNPNLISGMQLMKSIPRPLTIYCDSSSAVSFSHNHRNSNRTKHFHVKFLFVKEKIVEAQTCIVHIPSEHMLADPLTKGLPVGVFKNHVTHIGVINNFDVALI</sequence>
<protein>
    <submittedName>
        <fullName evidence="1">Retrovirus-related Pol polyprotein from transposon TNT 1-94</fullName>
    </submittedName>
</protein>
<gene>
    <name evidence="1" type="ORF">G2W53_018055</name>
</gene>
<comment type="caution">
    <text evidence="1">The sequence shown here is derived from an EMBL/GenBank/DDBJ whole genome shotgun (WGS) entry which is preliminary data.</text>
</comment>
<evidence type="ECO:0000313" key="1">
    <source>
        <dbReference type="EMBL" id="KAF7826891.1"/>
    </source>
</evidence>
<name>A0A834TUG6_9FABA</name>
<evidence type="ECO:0000313" key="2">
    <source>
        <dbReference type="Proteomes" id="UP000634136"/>
    </source>
</evidence>
<dbReference type="CDD" id="cd09272">
    <property type="entry name" value="RNase_HI_RT_Ty1"/>
    <property type="match status" value="1"/>
</dbReference>
<dbReference type="AlphaFoldDB" id="A0A834TUG6"/>
<accession>A0A834TUG6</accession>
<dbReference type="PANTHER" id="PTHR42648:SF28">
    <property type="entry name" value="TRANSPOSON-ENCODED PROTEIN WITH RIBONUCLEASE H-LIKE AND RETROVIRUS ZINC FINGER-LIKE DOMAINS"/>
    <property type="match status" value="1"/>
</dbReference>